<keyword evidence="2" id="KW-1185">Reference proteome</keyword>
<accession>A0A091SQ17</accession>
<feature type="non-terminal residue" evidence="1">
    <location>
        <position position="65"/>
    </location>
</feature>
<evidence type="ECO:0000313" key="1">
    <source>
        <dbReference type="EMBL" id="KFQ60729.1"/>
    </source>
</evidence>
<dbReference type="AlphaFoldDB" id="A0A091SQ17"/>
<name>A0A091SQ17_PELCR</name>
<dbReference type="Proteomes" id="UP000054150">
    <property type="component" value="Unassembled WGS sequence"/>
</dbReference>
<proteinExistence type="predicted"/>
<sequence>RCLQTGHQEKATQALEVTLSDEEEGEDCSLTASCEDELRETCDEDLIGRISLDSSCHSCLSQSSS</sequence>
<dbReference type="EMBL" id="KK481825">
    <property type="protein sequence ID" value="KFQ60729.1"/>
    <property type="molecule type" value="Genomic_DNA"/>
</dbReference>
<gene>
    <name evidence="1" type="ORF">N334_05013</name>
</gene>
<organism evidence="1 2">
    <name type="scientific">Pelecanus crispus</name>
    <name type="common">Dalmatian pelican</name>
    <dbReference type="NCBI Taxonomy" id="36300"/>
    <lineage>
        <taxon>Eukaryota</taxon>
        <taxon>Metazoa</taxon>
        <taxon>Chordata</taxon>
        <taxon>Craniata</taxon>
        <taxon>Vertebrata</taxon>
        <taxon>Euteleostomi</taxon>
        <taxon>Archelosauria</taxon>
        <taxon>Archosauria</taxon>
        <taxon>Dinosauria</taxon>
        <taxon>Saurischia</taxon>
        <taxon>Theropoda</taxon>
        <taxon>Coelurosauria</taxon>
        <taxon>Aves</taxon>
        <taxon>Neognathae</taxon>
        <taxon>Neoaves</taxon>
        <taxon>Aequornithes</taxon>
        <taxon>Pelecaniformes</taxon>
        <taxon>Pelecanidae</taxon>
        <taxon>Pelecanus</taxon>
    </lineage>
</organism>
<protein>
    <submittedName>
        <fullName evidence="1">Uncharacterized protein</fullName>
    </submittedName>
</protein>
<feature type="non-terminal residue" evidence="1">
    <location>
        <position position="1"/>
    </location>
</feature>
<evidence type="ECO:0000313" key="2">
    <source>
        <dbReference type="Proteomes" id="UP000054150"/>
    </source>
</evidence>
<reference evidence="1 2" key="1">
    <citation type="submission" date="2014-04" db="EMBL/GenBank/DDBJ databases">
        <title>Genome evolution of avian class.</title>
        <authorList>
            <person name="Zhang G."/>
            <person name="Li C."/>
        </authorList>
    </citation>
    <scope>NUCLEOTIDE SEQUENCE [LARGE SCALE GENOMIC DNA]</scope>
    <source>
        <strain evidence="1">BGI_N334</strain>
    </source>
</reference>